<organism evidence="9 10">
    <name type="scientific">Paralvinella palmiformis</name>
    <dbReference type="NCBI Taxonomy" id="53620"/>
    <lineage>
        <taxon>Eukaryota</taxon>
        <taxon>Metazoa</taxon>
        <taxon>Spiralia</taxon>
        <taxon>Lophotrochozoa</taxon>
        <taxon>Annelida</taxon>
        <taxon>Polychaeta</taxon>
        <taxon>Sedentaria</taxon>
        <taxon>Canalipalpata</taxon>
        <taxon>Terebellida</taxon>
        <taxon>Terebelliformia</taxon>
        <taxon>Alvinellidae</taxon>
        <taxon>Paralvinella</taxon>
    </lineage>
</organism>
<dbReference type="Pfam" id="PF04577">
    <property type="entry name" value="Glyco_transf_61"/>
    <property type="match status" value="1"/>
</dbReference>
<evidence type="ECO:0000256" key="2">
    <source>
        <dbReference type="ARBA" id="ARBA00022676"/>
    </source>
</evidence>
<protein>
    <recommendedName>
        <fullName evidence="8">Glycosyltransferase 61 catalytic domain-containing protein</fullName>
    </recommendedName>
</protein>
<feature type="domain" description="Glycosyltransferase 61 catalytic" evidence="8">
    <location>
        <begin position="374"/>
        <end position="511"/>
    </location>
</feature>
<evidence type="ECO:0000256" key="1">
    <source>
        <dbReference type="ARBA" id="ARBA00004167"/>
    </source>
</evidence>
<name>A0AAD9J931_9ANNE</name>
<keyword evidence="7" id="KW-0325">Glycoprotein</keyword>
<keyword evidence="4" id="KW-0812">Transmembrane</keyword>
<keyword evidence="2" id="KW-0328">Glycosyltransferase</keyword>
<accession>A0AAD9J931</accession>
<dbReference type="InterPro" id="IPR049625">
    <property type="entry name" value="Glyco_transf_61_cat"/>
</dbReference>
<comment type="subcellular location">
    <subcellularLocation>
        <location evidence="1">Membrane</location>
        <topology evidence="1">Single-pass membrane protein</topology>
    </subcellularLocation>
</comment>
<dbReference type="EMBL" id="JAODUP010000486">
    <property type="protein sequence ID" value="KAK2148728.1"/>
    <property type="molecule type" value="Genomic_DNA"/>
</dbReference>
<evidence type="ECO:0000313" key="10">
    <source>
        <dbReference type="Proteomes" id="UP001208570"/>
    </source>
</evidence>
<dbReference type="AlphaFoldDB" id="A0AAD9J931"/>
<evidence type="ECO:0000256" key="3">
    <source>
        <dbReference type="ARBA" id="ARBA00022679"/>
    </source>
</evidence>
<dbReference type="GO" id="GO:0097363">
    <property type="term" value="F:protein O-acetylglucosaminyltransferase activity"/>
    <property type="evidence" value="ECO:0007669"/>
    <property type="project" value="TreeGrafter"/>
</dbReference>
<keyword evidence="3" id="KW-0808">Transferase</keyword>
<reference evidence="9" key="1">
    <citation type="journal article" date="2023" name="Mol. Biol. Evol.">
        <title>Third-Generation Sequencing Reveals the Adaptive Role of the Epigenome in Three Deep-Sea Polychaetes.</title>
        <authorList>
            <person name="Perez M."/>
            <person name="Aroh O."/>
            <person name="Sun Y."/>
            <person name="Lan Y."/>
            <person name="Juniper S.K."/>
            <person name="Young C.R."/>
            <person name="Angers B."/>
            <person name="Qian P.Y."/>
        </authorList>
    </citation>
    <scope>NUCLEOTIDE SEQUENCE</scope>
    <source>
        <strain evidence="9">P08H-3</strain>
    </source>
</reference>
<keyword evidence="5" id="KW-1133">Transmembrane helix</keyword>
<dbReference type="Proteomes" id="UP001208570">
    <property type="component" value="Unassembled WGS sequence"/>
</dbReference>
<evidence type="ECO:0000256" key="6">
    <source>
        <dbReference type="ARBA" id="ARBA00023136"/>
    </source>
</evidence>
<keyword evidence="10" id="KW-1185">Reference proteome</keyword>
<proteinExistence type="predicted"/>
<dbReference type="PANTHER" id="PTHR20961:SF38">
    <property type="entry name" value="PROTEIN O-LINKED-MANNOSE BETA-1,4-N-ACETYLGLUCOSAMINYLTRANSFERASE 2"/>
    <property type="match status" value="1"/>
</dbReference>
<evidence type="ECO:0000256" key="5">
    <source>
        <dbReference type="ARBA" id="ARBA00022989"/>
    </source>
</evidence>
<evidence type="ECO:0000313" key="9">
    <source>
        <dbReference type="EMBL" id="KAK2148728.1"/>
    </source>
</evidence>
<dbReference type="InterPro" id="IPR007657">
    <property type="entry name" value="Glycosyltransferase_61"/>
</dbReference>
<evidence type="ECO:0000256" key="7">
    <source>
        <dbReference type="ARBA" id="ARBA00023180"/>
    </source>
</evidence>
<evidence type="ECO:0000259" key="8">
    <source>
        <dbReference type="Pfam" id="PF04577"/>
    </source>
</evidence>
<dbReference type="GO" id="GO:0005783">
    <property type="term" value="C:endoplasmic reticulum"/>
    <property type="evidence" value="ECO:0007669"/>
    <property type="project" value="TreeGrafter"/>
</dbReference>
<dbReference type="PANTHER" id="PTHR20961">
    <property type="entry name" value="GLYCOSYLTRANSFERASE"/>
    <property type="match status" value="1"/>
</dbReference>
<comment type="caution">
    <text evidence="9">The sequence shown here is derived from an EMBL/GenBank/DDBJ whole genome shotgun (WGS) entry which is preliminary data.</text>
</comment>
<dbReference type="GO" id="GO:0035269">
    <property type="term" value="P:protein O-linked glycosylation via mannose"/>
    <property type="evidence" value="ECO:0007669"/>
    <property type="project" value="TreeGrafter"/>
</dbReference>
<evidence type="ECO:0000256" key="4">
    <source>
        <dbReference type="ARBA" id="ARBA00022692"/>
    </source>
</evidence>
<gene>
    <name evidence="9" type="ORF">LSH36_486g05010</name>
</gene>
<sequence length="590" mass="67549">MILITILGWQMLSYPTDTPRLKDEESRIESLPFVLKLNVVDSSELLLTTPSTNRKESFDRSLTGSILNDDHRNRTVDLITKPLPNEPKEDVLRGDLQRTHRSVIGAPHYVAFDPTTKPEDPLPTNSSGIDDAERRLRTIGMAIAPYLRSLALSGERYKNRSYPTQLEVCTEAVISRIASAMFDDYFDLFGKYLNDSTTLILEVPSRIFGDGLLEDYYHPSSNNCTLMHSNTKMERDNDYGCDQDVERTFRPIPAEPRDFTSVFPRHFQTTASHRTRVRLIYIHVISGGVVNEMGDVISKNGIVQVKRCFNLDSNNTNRCPSIENLDKVDEVFVIDAFPEDNYYHTNAEGVSRLAPYVGFLKRNPQIKIHAGDYFSFLSFLDIPKDRLVSGSIVARVIYLPSGTTCSVIGLMPGQMLSINLQKGLSNQELPRNVIILIKRSARRYFNYHDDILAMLKNYTDRIGLTVLVFRDDPLPSLDQTRRMFYRALIVIAPHGAGQTNLMFSQPGTVLIEGLCPHKMEKEYNFWNIGYLHVTKRLGMRYYALAYPHFCQLLQLQLFLFKLFRCSPFRRAENTDRAIDPDPEDLTLYER</sequence>
<dbReference type="GO" id="GO:0016020">
    <property type="term" value="C:membrane"/>
    <property type="evidence" value="ECO:0007669"/>
    <property type="project" value="UniProtKB-SubCell"/>
</dbReference>
<keyword evidence="6" id="KW-0472">Membrane</keyword>